<evidence type="ECO:0000256" key="2">
    <source>
        <dbReference type="ARBA" id="ARBA00022694"/>
    </source>
</evidence>
<reference evidence="10 11" key="1">
    <citation type="submission" date="2019-03" db="EMBL/GenBank/DDBJ databases">
        <title>Genomic Encyclopedia of Type Strains, Phase IV (KMG-IV): sequencing the most valuable type-strain genomes for metagenomic binning, comparative biology and taxonomic classification.</title>
        <authorList>
            <person name="Goeker M."/>
        </authorList>
    </citation>
    <scope>NUCLEOTIDE SEQUENCE [LARGE SCALE GENOMIC DNA]</scope>
    <source>
        <strain evidence="10 11">DSM 101688</strain>
    </source>
</reference>
<dbReference type="Pfam" id="PF00825">
    <property type="entry name" value="Ribonuclease_P"/>
    <property type="match status" value="1"/>
</dbReference>
<dbReference type="OrthoDB" id="9810867at2"/>
<name>A0A4R3JHL4_9PROT</name>
<gene>
    <name evidence="7" type="primary">rnpA</name>
    <name evidence="10" type="ORF">EDD55_101338</name>
</gene>
<comment type="function">
    <text evidence="1 7">RNaseP catalyzes the removal of the 5'-leader sequence from pre-tRNA to produce the mature 5'-terminus. It can also cleave other RNA substrates such as 4.5S RNA. The protein component plays an auxiliary but essential role in vivo by binding to the 5'-leader sequence and broadening the substrate specificity of the ribozyme.</text>
</comment>
<dbReference type="GO" id="GO:0000049">
    <property type="term" value="F:tRNA binding"/>
    <property type="evidence" value="ECO:0007669"/>
    <property type="project" value="UniProtKB-UniRule"/>
</dbReference>
<dbReference type="Gene3D" id="3.30.230.10">
    <property type="match status" value="1"/>
</dbReference>
<dbReference type="GO" id="GO:0030677">
    <property type="term" value="C:ribonuclease P complex"/>
    <property type="evidence" value="ECO:0007669"/>
    <property type="project" value="TreeGrafter"/>
</dbReference>
<dbReference type="PANTHER" id="PTHR33992">
    <property type="entry name" value="RIBONUCLEASE P PROTEIN COMPONENT"/>
    <property type="match status" value="1"/>
</dbReference>
<keyword evidence="3 7" id="KW-0540">Nuclease</keyword>
<dbReference type="InterPro" id="IPR014721">
    <property type="entry name" value="Ribsml_uS5_D2-typ_fold_subgr"/>
</dbReference>
<comment type="catalytic activity">
    <reaction evidence="7">
        <text>Endonucleolytic cleavage of RNA, removing 5'-extranucleotides from tRNA precursor.</text>
        <dbReference type="EC" id="3.1.26.5"/>
    </reaction>
</comment>
<dbReference type="InterPro" id="IPR000100">
    <property type="entry name" value="RNase_P"/>
</dbReference>
<sequence>MASPLARLKRRSEFLRVAKTHQKWVASGLVLQVRRYGRSERAATGGAVLRVGFTVSKKVGNAVERNRVRRRLRVAAQTVIGVHGAPGRDFVVIGRKNALKRSFAALLKDMETALKKLDAWCENQDASSSRPDIRDAENKNSNEPSQKIHVKGEGHGGKERDAV</sequence>
<keyword evidence="6 7" id="KW-0694">RNA-binding</keyword>
<evidence type="ECO:0000256" key="8">
    <source>
        <dbReference type="NCBIfam" id="TIGR00188"/>
    </source>
</evidence>
<dbReference type="HAMAP" id="MF_00227">
    <property type="entry name" value="RNase_P"/>
    <property type="match status" value="1"/>
</dbReference>
<feature type="compositionally biased region" description="Basic and acidic residues" evidence="9">
    <location>
        <begin position="150"/>
        <end position="163"/>
    </location>
</feature>
<keyword evidence="4 7" id="KW-0255">Endonuclease</keyword>
<evidence type="ECO:0000256" key="3">
    <source>
        <dbReference type="ARBA" id="ARBA00022722"/>
    </source>
</evidence>
<comment type="caution">
    <text evidence="10">The sequence shown here is derived from an EMBL/GenBank/DDBJ whole genome shotgun (WGS) entry which is preliminary data.</text>
</comment>
<evidence type="ECO:0000313" key="10">
    <source>
        <dbReference type="EMBL" id="TCS65005.1"/>
    </source>
</evidence>
<keyword evidence="11" id="KW-1185">Reference proteome</keyword>
<proteinExistence type="inferred from homology"/>
<evidence type="ECO:0000256" key="9">
    <source>
        <dbReference type="SAM" id="MobiDB-lite"/>
    </source>
</evidence>
<dbReference type="AlphaFoldDB" id="A0A4R3JHL4"/>
<dbReference type="PANTHER" id="PTHR33992:SF1">
    <property type="entry name" value="RIBONUCLEASE P PROTEIN COMPONENT"/>
    <property type="match status" value="1"/>
</dbReference>
<dbReference type="SUPFAM" id="SSF54211">
    <property type="entry name" value="Ribosomal protein S5 domain 2-like"/>
    <property type="match status" value="1"/>
</dbReference>
<keyword evidence="2 7" id="KW-0819">tRNA processing</keyword>
<organism evidence="10 11">
    <name type="scientific">Varunaivibrio sulfuroxidans</name>
    <dbReference type="NCBI Taxonomy" id="1773489"/>
    <lineage>
        <taxon>Bacteria</taxon>
        <taxon>Pseudomonadati</taxon>
        <taxon>Pseudomonadota</taxon>
        <taxon>Alphaproteobacteria</taxon>
        <taxon>Rhodospirillales</taxon>
        <taxon>Magnetovibrionaceae</taxon>
        <taxon>Varunaivibrio</taxon>
    </lineage>
</organism>
<protein>
    <recommendedName>
        <fullName evidence="7 8">Ribonuclease P protein component</fullName>
        <shortName evidence="7">RNase P protein</shortName>
        <shortName evidence="7">RNaseP protein</shortName>
        <ecNumber evidence="7 8">3.1.26.5</ecNumber>
    </recommendedName>
    <alternativeName>
        <fullName evidence="7">Protein C5</fullName>
    </alternativeName>
</protein>
<dbReference type="InterPro" id="IPR020568">
    <property type="entry name" value="Ribosomal_Su5_D2-typ_SF"/>
</dbReference>
<comment type="similarity">
    <text evidence="7">Belongs to the RnpA family.</text>
</comment>
<dbReference type="EC" id="3.1.26.5" evidence="7 8"/>
<evidence type="ECO:0000256" key="5">
    <source>
        <dbReference type="ARBA" id="ARBA00022801"/>
    </source>
</evidence>
<evidence type="ECO:0000313" key="11">
    <source>
        <dbReference type="Proteomes" id="UP000295304"/>
    </source>
</evidence>
<evidence type="ECO:0000256" key="6">
    <source>
        <dbReference type="ARBA" id="ARBA00022884"/>
    </source>
</evidence>
<feature type="compositionally biased region" description="Basic and acidic residues" evidence="9">
    <location>
        <begin position="131"/>
        <end position="140"/>
    </location>
</feature>
<evidence type="ECO:0000256" key="1">
    <source>
        <dbReference type="ARBA" id="ARBA00002663"/>
    </source>
</evidence>
<dbReference type="NCBIfam" id="TIGR00188">
    <property type="entry name" value="rnpA"/>
    <property type="match status" value="1"/>
</dbReference>
<dbReference type="InterPro" id="IPR020539">
    <property type="entry name" value="RNase_P_CS"/>
</dbReference>
<dbReference type="Proteomes" id="UP000295304">
    <property type="component" value="Unassembled WGS sequence"/>
</dbReference>
<accession>A0A4R3JHL4</accession>
<dbReference type="GO" id="GO:0001682">
    <property type="term" value="P:tRNA 5'-leader removal"/>
    <property type="evidence" value="ECO:0007669"/>
    <property type="project" value="UniProtKB-UniRule"/>
</dbReference>
<feature type="region of interest" description="Disordered" evidence="9">
    <location>
        <begin position="124"/>
        <end position="163"/>
    </location>
</feature>
<dbReference type="PROSITE" id="PS00648">
    <property type="entry name" value="RIBONUCLEASE_P"/>
    <property type="match status" value="1"/>
</dbReference>
<dbReference type="GO" id="GO:0042781">
    <property type="term" value="F:3'-tRNA processing endoribonuclease activity"/>
    <property type="evidence" value="ECO:0007669"/>
    <property type="project" value="TreeGrafter"/>
</dbReference>
<keyword evidence="5 7" id="KW-0378">Hydrolase</keyword>
<evidence type="ECO:0000256" key="4">
    <source>
        <dbReference type="ARBA" id="ARBA00022759"/>
    </source>
</evidence>
<comment type="subunit">
    <text evidence="7">Consists of a catalytic RNA component (M1 or rnpB) and a protein subunit.</text>
</comment>
<dbReference type="GO" id="GO:0004526">
    <property type="term" value="F:ribonuclease P activity"/>
    <property type="evidence" value="ECO:0007669"/>
    <property type="project" value="UniProtKB-UniRule"/>
</dbReference>
<dbReference type="RefSeq" id="WP_132937729.1">
    <property type="nucleotide sequence ID" value="NZ_CP119676.1"/>
</dbReference>
<evidence type="ECO:0000256" key="7">
    <source>
        <dbReference type="HAMAP-Rule" id="MF_00227"/>
    </source>
</evidence>
<dbReference type="EMBL" id="SLZW01000001">
    <property type="protein sequence ID" value="TCS65005.1"/>
    <property type="molecule type" value="Genomic_DNA"/>
</dbReference>